<dbReference type="EMBL" id="MU003559">
    <property type="protein sequence ID" value="KAF2462893.1"/>
    <property type="molecule type" value="Genomic_DNA"/>
</dbReference>
<reference evidence="1" key="1">
    <citation type="journal article" date="2020" name="Stud. Mycol.">
        <title>101 Dothideomycetes genomes: a test case for predicting lifestyles and emergence of pathogens.</title>
        <authorList>
            <person name="Haridas S."/>
            <person name="Albert R."/>
            <person name="Binder M."/>
            <person name="Bloem J."/>
            <person name="Labutti K."/>
            <person name="Salamov A."/>
            <person name="Andreopoulos B."/>
            <person name="Baker S."/>
            <person name="Barry K."/>
            <person name="Bills G."/>
            <person name="Bluhm B."/>
            <person name="Cannon C."/>
            <person name="Castanera R."/>
            <person name="Culley D."/>
            <person name="Daum C."/>
            <person name="Ezra D."/>
            <person name="Gonzalez J."/>
            <person name="Henrissat B."/>
            <person name="Kuo A."/>
            <person name="Liang C."/>
            <person name="Lipzen A."/>
            <person name="Lutzoni F."/>
            <person name="Magnuson J."/>
            <person name="Mondo S."/>
            <person name="Nolan M."/>
            <person name="Ohm R."/>
            <person name="Pangilinan J."/>
            <person name="Park H.-J."/>
            <person name="Ramirez L."/>
            <person name="Alfaro M."/>
            <person name="Sun H."/>
            <person name="Tritt A."/>
            <person name="Yoshinaga Y."/>
            <person name="Zwiers L.-H."/>
            <person name="Turgeon B."/>
            <person name="Goodwin S."/>
            <person name="Spatafora J."/>
            <person name="Crous P."/>
            <person name="Grigoriev I."/>
        </authorList>
    </citation>
    <scope>NUCLEOTIDE SEQUENCE</scope>
    <source>
        <strain evidence="1">ATCC 200398</strain>
    </source>
</reference>
<organism evidence="1 2">
    <name type="scientific">Lindgomyces ingoldianus</name>
    <dbReference type="NCBI Taxonomy" id="673940"/>
    <lineage>
        <taxon>Eukaryota</taxon>
        <taxon>Fungi</taxon>
        <taxon>Dikarya</taxon>
        <taxon>Ascomycota</taxon>
        <taxon>Pezizomycotina</taxon>
        <taxon>Dothideomycetes</taxon>
        <taxon>Pleosporomycetidae</taxon>
        <taxon>Pleosporales</taxon>
        <taxon>Lindgomycetaceae</taxon>
        <taxon>Lindgomyces</taxon>
    </lineage>
</organism>
<keyword evidence="2" id="KW-1185">Reference proteome</keyword>
<sequence length="217" mass="24695">MMRMCAKGLQAGGQLPSQQLCRKAHFIMSPPQEPPPPIPLGARPISLSPTSNTFLRVSVLCTSPPKILLHPSPPIFSTAASLPYTLAFNATLQLSAPSPFLRYGRYLSFFFTPRNRRREGQRHKDRGSNAFRSTDERLPYFIAYRSFCRVRNSLDSWQCQVTAHTALYNPPNRRRTLYCEAMWSTKDMRNWIVLLKEGNYGQQYAKGVLVASAWRAP</sequence>
<proteinExistence type="predicted"/>
<evidence type="ECO:0000313" key="1">
    <source>
        <dbReference type="EMBL" id="KAF2462893.1"/>
    </source>
</evidence>
<comment type="caution">
    <text evidence="1">The sequence shown here is derived from an EMBL/GenBank/DDBJ whole genome shotgun (WGS) entry which is preliminary data.</text>
</comment>
<evidence type="ECO:0000313" key="2">
    <source>
        <dbReference type="Proteomes" id="UP000799755"/>
    </source>
</evidence>
<gene>
    <name evidence="1" type="ORF">BDR25DRAFT_363425</name>
</gene>
<protein>
    <submittedName>
        <fullName evidence="1">Uncharacterized protein</fullName>
    </submittedName>
</protein>
<dbReference type="Proteomes" id="UP000799755">
    <property type="component" value="Unassembled WGS sequence"/>
</dbReference>
<accession>A0ACB6Q8H1</accession>
<name>A0ACB6Q8H1_9PLEO</name>